<feature type="region of interest" description="Disordered" evidence="2">
    <location>
        <begin position="570"/>
        <end position="593"/>
    </location>
</feature>
<feature type="compositionally biased region" description="Basic and acidic residues" evidence="2">
    <location>
        <begin position="10"/>
        <end position="19"/>
    </location>
</feature>
<gene>
    <name evidence="4" type="ORF">CFD26_101548</name>
</gene>
<sequence length="593" mass="65040">MGILPPSKVFDTEGEHFDSPESVQTKVSMKRAGQDAHRSATCTMVLWPPALKGQFEHSHSWVLGTAGASVEDDDDKLSAFQSPKHHAKTSTSARSAAKVKAKLAQFSSSLIYDMRPDGEVQLPLFAELVSETDGFCWLLLVSWYPLPSMVRGELCGDVPVMDSQAEEGSAVMNSSSGESRSDGDESAGLSTVQANSGIVYDLARLDGDSEARALVGLTSQFDVVGCRAIPGGYDFQLSERPRIHIGSDAYTCSCSTFSGHPEVACQHIFWLLDQLHSCFVSQPLASDVPLSENGFSQDFPRIEQLLEGKLEAVAEQRNWQYLRSEAERGMSRLQKVRDIISAFSTSTLLEDFRTDLVEHAEQSRTPEQCVVQGDFEATMFRLALHDDAVFSSLCKAMPPGACAAIYFDKMQEKTRKLLADFDRYCRTGQLPADSTGLDVDEVVEQLERNVNRIQQNIIARAPHGAEGAAKALVTLLEDICSRNKDSLDGNTWGRTTFHGEDEDQRNLYHQLIGRTDETGNFFILDALEKLQPAVLGGFADRLGRILQKNEVNRAPKAYVLKLGALVRAAESTSATSGQKRPATATSGGDTKRR</sequence>
<dbReference type="PROSITE" id="PS50966">
    <property type="entry name" value="ZF_SWIM"/>
    <property type="match status" value="1"/>
</dbReference>
<organism evidence="4 5">
    <name type="scientific">Aspergillus turcosus</name>
    <dbReference type="NCBI Taxonomy" id="1245748"/>
    <lineage>
        <taxon>Eukaryota</taxon>
        <taxon>Fungi</taxon>
        <taxon>Dikarya</taxon>
        <taxon>Ascomycota</taxon>
        <taxon>Pezizomycotina</taxon>
        <taxon>Eurotiomycetes</taxon>
        <taxon>Eurotiomycetidae</taxon>
        <taxon>Eurotiales</taxon>
        <taxon>Aspergillaceae</taxon>
        <taxon>Aspergillus</taxon>
        <taxon>Aspergillus subgen. Fumigati</taxon>
    </lineage>
</organism>
<evidence type="ECO:0000256" key="1">
    <source>
        <dbReference type="PROSITE-ProRule" id="PRU00325"/>
    </source>
</evidence>
<evidence type="ECO:0000313" key="5">
    <source>
        <dbReference type="Proteomes" id="UP000215289"/>
    </source>
</evidence>
<accession>A0A421CYG0</accession>
<dbReference type="Proteomes" id="UP000215289">
    <property type="component" value="Unassembled WGS sequence"/>
</dbReference>
<evidence type="ECO:0000259" key="3">
    <source>
        <dbReference type="PROSITE" id="PS50966"/>
    </source>
</evidence>
<evidence type="ECO:0000256" key="2">
    <source>
        <dbReference type="SAM" id="MobiDB-lite"/>
    </source>
</evidence>
<keyword evidence="1" id="KW-0862">Zinc</keyword>
<evidence type="ECO:0000313" key="4">
    <source>
        <dbReference type="EMBL" id="RLL94899.1"/>
    </source>
</evidence>
<dbReference type="OrthoDB" id="5387895at2759"/>
<name>A0A421CYG0_9EURO</name>
<dbReference type="AlphaFoldDB" id="A0A421CYG0"/>
<dbReference type="GO" id="GO:0008270">
    <property type="term" value="F:zinc ion binding"/>
    <property type="evidence" value="ECO:0007669"/>
    <property type="project" value="UniProtKB-KW"/>
</dbReference>
<proteinExistence type="predicted"/>
<reference evidence="4 5" key="1">
    <citation type="submission" date="2018-08" db="EMBL/GenBank/DDBJ databases">
        <title>Draft genome sequences of two Aspergillus turcosus clinical strains isolated from bronchoalveolar lavage fluid: one azole-susceptible and the other azole-resistant.</title>
        <authorList>
            <person name="Parent-Michaud M."/>
            <person name="Dufresne P.J."/>
            <person name="Fournier E."/>
            <person name="Martineau C."/>
            <person name="Moreira S."/>
            <person name="Perkins V."/>
            <person name="De Repentigny L."/>
            <person name="Dufresne S.F."/>
        </authorList>
    </citation>
    <scope>NUCLEOTIDE SEQUENCE [LARGE SCALE GENOMIC DNA]</scope>
    <source>
        <strain evidence="4">HMR AF 1038</strain>
    </source>
</reference>
<dbReference type="EMBL" id="NIDN02000178">
    <property type="protein sequence ID" value="RLL94899.1"/>
    <property type="molecule type" value="Genomic_DNA"/>
</dbReference>
<keyword evidence="5" id="KW-1185">Reference proteome</keyword>
<keyword evidence="1" id="KW-0479">Metal-binding</keyword>
<keyword evidence="1" id="KW-0863">Zinc-finger</keyword>
<dbReference type="InterPro" id="IPR007527">
    <property type="entry name" value="Znf_SWIM"/>
</dbReference>
<comment type="caution">
    <text evidence="4">The sequence shown here is derived from an EMBL/GenBank/DDBJ whole genome shotgun (WGS) entry which is preliminary data.</text>
</comment>
<protein>
    <recommendedName>
        <fullName evidence="3">SWIM-type domain-containing protein</fullName>
    </recommendedName>
</protein>
<feature type="region of interest" description="Disordered" evidence="2">
    <location>
        <begin position="165"/>
        <end position="190"/>
    </location>
</feature>
<feature type="region of interest" description="Disordered" evidence="2">
    <location>
        <begin position="1"/>
        <end position="26"/>
    </location>
</feature>
<feature type="domain" description="SWIM-type" evidence="3">
    <location>
        <begin position="241"/>
        <end position="276"/>
    </location>
</feature>